<protein>
    <submittedName>
        <fullName evidence="1">Uncharacterized protein</fullName>
    </submittedName>
</protein>
<dbReference type="AlphaFoldDB" id="A0A1V0NF04"/>
<gene>
    <name evidence="1" type="ORF">LL275_0857</name>
</gene>
<organism evidence="1 2">
    <name type="scientific">Lactococcus lactis subsp. lactis</name>
    <name type="common">Streptococcus lactis</name>
    <dbReference type="NCBI Taxonomy" id="1360"/>
    <lineage>
        <taxon>Bacteria</taxon>
        <taxon>Bacillati</taxon>
        <taxon>Bacillota</taxon>
        <taxon>Bacilli</taxon>
        <taxon>Lactobacillales</taxon>
        <taxon>Streptococcaceae</taxon>
        <taxon>Lactococcus</taxon>
    </lineage>
</organism>
<evidence type="ECO:0000313" key="2">
    <source>
        <dbReference type="Proteomes" id="UP000192085"/>
    </source>
</evidence>
<accession>A0A1V0NF04</accession>
<dbReference type="Proteomes" id="UP000192085">
    <property type="component" value="Chromosome"/>
</dbReference>
<proteinExistence type="predicted"/>
<dbReference type="Pfam" id="PF19570">
    <property type="entry name" value="DUF6088"/>
    <property type="match status" value="1"/>
</dbReference>
<name>A0A1V0NF04_LACLL</name>
<evidence type="ECO:0000313" key="1">
    <source>
        <dbReference type="EMBL" id="ARD98489.1"/>
    </source>
</evidence>
<dbReference type="RefSeq" id="WP_023164125.1">
    <property type="nucleotide sequence ID" value="NZ_CP015897.1"/>
</dbReference>
<dbReference type="InterPro" id="IPR045738">
    <property type="entry name" value="DUF6088"/>
</dbReference>
<sequence length="212" mass="24224">MVIIESERFEMGITLKEKVIARIKASPKGRLFLMSDFSDLSTNHSIYKIVVELVKNGNLVRVHRGIYQKPKYSELFGQNIPATPDEIARAIARKNNWKIAPAKDLALNLLGLDTQVPNRYDYISDGPTKTVQLEDGRTLYFRHVTQRESLMAETSSLVIEALKQLGEENVTEAVLRQIVSKLTDTQLKRLEKDAKNSRVWIKEKIKQMKEVA</sequence>
<dbReference type="EMBL" id="CP015897">
    <property type="protein sequence ID" value="ARD98489.1"/>
    <property type="molecule type" value="Genomic_DNA"/>
</dbReference>
<reference evidence="1 2" key="1">
    <citation type="journal article" date="2017" name="BMC Genomics">
        <title>Comparative and functional genomics of the Lactococcus lactis taxon; insights into evolution and niche adaptation.</title>
        <authorList>
            <person name="Kelleher P."/>
            <person name="Bottacini F."/>
            <person name="Mahony J."/>
            <person name="Kilcawley K.N."/>
            <person name="van Sinderen D."/>
        </authorList>
    </citation>
    <scope>NUCLEOTIDE SEQUENCE [LARGE SCALE GENOMIC DNA]</scope>
    <source>
        <strain evidence="1 2">275</strain>
    </source>
</reference>